<proteinExistence type="predicted"/>
<dbReference type="GO" id="GO:0005829">
    <property type="term" value="C:cytosol"/>
    <property type="evidence" value="ECO:0007669"/>
    <property type="project" value="TreeGrafter"/>
</dbReference>
<sequence length="467" mass="52808">MKTSVLMKIVSRKMKGKTMASSLINSELFKDQYSTKEMRAVFSGRAQIQSWLDCWVALAKAEAKNGVIPESAAEEIAQKAHAEDIDMDYVREGFKKTSHPLMPQIRAFTKLCSPEAGGYIHWGATTQDITDTGMILQLRNAQDILEKQLEHLLNQVLDKAEKYKALPEAGRTHAQHAVPITLGYKFAIWADELGRDLERLQHDRKTYFAGNFGGAAGTLASLFDKGIAVRNDFCKNLGLAIPTITWHVSRDRLANFSSDIAIAASTIGKMANEIINLQRTEIEEVEEGFQMGKVGSSTMPQKRNPMICENIYANVRLVKNNANLGLEAMVQEHERDMSFWQTEWMYLSEMCLVFSAAIKMMSQVMDQMIVHEDNIKRNLNMTHGLIVSERVMLDLGRYIGRQNAHEVIYEDAQKAFNDGIDFLDVLLADERVTKDVDEATLREMLDPARYVGSCVQMVDDVVKKWRK</sequence>
<dbReference type="Pfam" id="PF10397">
    <property type="entry name" value="ADSL_C"/>
    <property type="match status" value="1"/>
</dbReference>
<dbReference type="UniPathway" id="UPA00075">
    <property type="reaction ID" value="UER00336"/>
</dbReference>
<comment type="caution">
    <text evidence="4">The sequence shown here is derived from an EMBL/GenBank/DDBJ whole genome shotgun (WGS) entry which is preliminary data.</text>
</comment>
<dbReference type="GO" id="GO:0044208">
    <property type="term" value="P:'de novo' AMP biosynthetic process"/>
    <property type="evidence" value="ECO:0007669"/>
    <property type="project" value="UniProtKB-UniPathway"/>
</dbReference>
<dbReference type="InterPro" id="IPR020557">
    <property type="entry name" value="Fumarate_lyase_CS"/>
</dbReference>
<dbReference type="InterPro" id="IPR008948">
    <property type="entry name" value="L-Aspartase-like"/>
</dbReference>
<dbReference type="PANTHER" id="PTHR43172">
    <property type="entry name" value="ADENYLOSUCCINATE LYASE"/>
    <property type="match status" value="1"/>
</dbReference>
<gene>
    <name evidence="4" type="ORF">IV44_GL000138</name>
</gene>
<dbReference type="GO" id="GO:0070626">
    <property type="term" value="F:(S)-2-(5-amino-1-(5-phospho-D-ribosyl)imidazole-4-carboxamido) succinate lyase (fumarate-forming) activity"/>
    <property type="evidence" value="ECO:0007669"/>
    <property type="project" value="TreeGrafter"/>
</dbReference>
<dbReference type="NCBIfam" id="TIGR00928">
    <property type="entry name" value="purB"/>
    <property type="match status" value="1"/>
</dbReference>
<dbReference type="PRINTS" id="PR00149">
    <property type="entry name" value="FUMRATELYASE"/>
</dbReference>
<keyword evidence="2" id="KW-0175">Coiled coil</keyword>
<dbReference type="InterPro" id="IPR019468">
    <property type="entry name" value="AdenyloSucc_lyase_C"/>
</dbReference>
<dbReference type="GO" id="GO:0004018">
    <property type="term" value="F:N6-(1,2-dicarboxyethyl)AMP AMP-lyase (fumarate-forming) activity"/>
    <property type="evidence" value="ECO:0007669"/>
    <property type="project" value="InterPro"/>
</dbReference>
<dbReference type="Proteomes" id="UP000051529">
    <property type="component" value="Unassembled WGS sequence"/>
</dbReference>
<dbReference type="SMART" id="SM00998">
    <property type="entry name" value="ADSL_C"/>
    <property type="match status" value="1"/>
</dbReference>
<evidence type="ECO:0000256" key="2">
    <source>
        <dbReference type="SAM" id="Coils"/>
    </source>
</evidence>
<feature type="domain" description="Adenylosuccinate lyase C-terminal" evidence="3">
    <location>
        <begin position="383"/>
        <end position="462"/>
    </location>
</feature>
<organism evidence="4 5">
    <name type="scientific">Lactobacillus amylovorus subsp. animalium DSM 16698</name>
    <dbReference type="NCBI Taxonomy" id="695563"/>
    <lineage>
        <taxon>Bacteria</taxon>
        <taxon>Bacillati</taxon>
        <taxon>Bacillota</taxon>
        <taxon>Bacilli</taxon>
        <taxon>Lactobacillales</taxon>
        <taxon>Lactobacillaceae</taxon>
        <taxon>Lactobacillus</taxon>
        <taxon>Lactobacillus amylovorus subsp. animalium</taxon>
    </lineage>
</organism>
<dbReference type="GO" id="GO:0006189">
    <property type="term" value="P:'de novo' IMP biosynthetic process"/>
    <property type="evidence" value="ECO:0007669"/>
    <property type="project" value="UniProtKB-UniPathway"/>
</dbReference>
<feature type="coiled-coil region" evidence="2">
    <location>
        <begin position="135"/>
        <end position="166"/>
    </location>
</feature>
<protein>
    <recommendedName>
        <fullName evidence="3">Adenylosuccinate lyase C-terminal domain-containing protein</fullName>
    </recommendedName>
</protein>
<dbReference type="InterPro" id="IPR004769">
    <property type="entry name" value="Pur_lyase"/>
</dbReference>
<dbReference type="CDD" id="cd01597">
    <property type="entry name" value="pCLME"/>
    <property type="match status" value="1"/>
</dbReference>
<dbReference type="PANTHER" id="PTHR43172:SF1">
    <property type="entry name" value="ADENYLOSUCCINATE LYASE"/>
    <property type="match status" value="1"/>
</dbReference>
<dbReference type="Gene3D" id="1.10.40.30">
    <property type="entry name" value="Fumarase/aspartase (C-terminal domain)"/>
    <property type="match status" value="1"/>
</dbReference>
<dbReference type="InterPro" id="IPR022761">
    <property type="entry name" value="Fumarate_lyase_N"/>
</dbReference>
<dbReference type="Pfam" id="PF00206">
    <property type="entry name" value="Lyase_1"/>
    <property type="match status" value="1"/>
</dbReference>
<dbReference type="InterPro" id="IPR000362">
    <property type="entry name" value="Fumarate_lyase_fam"/>
</dbReference>
<keyword evidence="1" id="KW-0456">Lyase</keyword>
<dbReference type="PROSITE" id="PS00163">
    <property type="entry name" value="FUMARATE_LYASES"/>
    <property type="match status" value="1"/>
</dbReference>
<accession>A0A0R2KRW7</accession>
<dbReference type="PATRIC" id="fig|695563.3.peg.138"/>
<evidence type="ECO:0000259" key="3">
    <source>
        <dbReference type="SMART" id="SM00998"/>
    </source>
</evidence>
<dbReference type="AlphaFoldDB" id="A0A0R2KRW7"/>
<evidence type="ECO:0000256" key="1">
    <source>
        <dbReference type="ARBA" id="ARBA00023239"/>
    </source>
</evidence>
<reference evidence="4 5" key="1">
    <citation type="journal article" date="2015" name="Genome Announc.">
        <title>Expanding the biotechnology potential of lactobacilli through comparative genomics of 213 strains and associated genera.</title>
        <authorList>
            <person name="Sun Z."/>
            <person name="Harris H.M."/>
            <person name="McCann A."/>
            <person name="Guo C."/>
            <person name="Argimon S."/>
            <person name="Zhang W."/>
            <person name="Yang X."/>
            <person name="Jeffery I.B."/>
            <person name="Cooney J.C."/>
            <person name="Kagawa T.F."/>
            <person name="Liu W."/>
            <person name="Song Y."/>
            <person name="Salvetti E."/>
            <person name="Wrobel A."/>
            <person name="Rasinkangas P."/>
            <person name="Parkhill J."/>
            <person name="Rea M.C."/>
            <person name="O'Sullivan O."/>
            <person name="Ritari J."/>
            <person name="Douillard F.P."/>
            <person name="Paul Ross R."/>
            <person name="Yang R."/>
            <person name="Briner A.E."/>
            <person name="Felis G.E."/>
            <person name="de Vos W.M."/>
            <person name="Barrangou R."/>
            <person name="Klaenhammer T.R."/>
            <person name="Caufield P.W."/>
            <person name="Cui Y."/>
            <person name="Zhang H."/>
            <person name="O'Toole P.W."/>
        </authorList>
    </citation>
    <scope>NUCLEOTIDE SEQUENCE [LARGE SCALE GENOMIC DNA]</scope>
    <source>
        <strain evidence="4 5">DSM 16698</strain>
    </source>
</reference>
<evidence type="ECO:0000313" key="4">
    <source>
        <dbReference type="EMBL" id="KRN92377.1"/>
    </source>
</evidence>
<name>A0A0R2KRW7_LACAM</name>
<dbReference type="PRINTS" id="PR00145">
    <property type="entry name" value="ARGSUCLYASE"/>
</dbReference>
<dbReference type="Gene3D" id="1.20.200.10">
    <property type="entry name" value="Fumarase/aspartase (Central domain)"/>
    <property type="match status" value="1"/>
</dbReference>
<dbReference type="UniPathway" id="UPA00074">
    <property type="reaction ID" value="UER00132"/>
</dbReference>
<evidence type="ECO:0000313" key="5">
    <source>
        <dbReference type="Proteomes" id="UP000051529"/>
    </source>
</evidence>
<dbReference type="EMBL" id="JQBQ01000010">
    <property type="protein sequence ID" value="KRN92377.1"/>
    <property type="molecule type" value="Genomic_DNA"/>
</dbReference>
<dbReference type="SUPFAM" id="SSF48557">
    <property type="entry name" value="L-aspartase-like"/>
    <property type="match status" value="1"/>
</dbReference>